<evidence type="ECO:0000313" key="2">
    <source>
        <dbReference type="EnsemblMetazoa" id="GAUT031941-PA"/>
    </source>
</evidence>
<organism evidence="2 3">
    <name type="scientific">Glossina austeni</name>
    <name type="common">Savannah tsetse fly</name>
    <dbReference type="NCBI Taxonomy" id="7395"/>
    <lineage>
        <taxon>Eukaryota</taxon>
        <taxon>Metazoa</taxon>
        <taxon>Ecdysozoa</taxon>
        <taxon>Arthropoda</taxon>
        <taxon>Hexapoda</taxon>
        <taxon>Insecta</taxon>
        <taxon>Pterygota</taxon>
        <taxon>Neoptera</taxon>
        <taxon>Endopterygota</taxon>
        <taxon>Diptera</taxon>
        <taxon>Brachycera</taxon>
        <taxon>Muscomorpha</taxon>
        <taxon>Hippoboscoidea</taxon>
        <taxon>Glossinidae</taxon>
        <taxon>Glossina</taxon>
    </lineage>
</organism>
<dbReference type="AlphaFoldDB" id="A0A1A9VBJ7"/>
<keyword evidence="1" id="KW-1133">Transmembrane helix</keyword>
<proteinExistence type="predicted"/>
<sequence>MEEHWKKMKRIFLYANPIQVDFGHLLGIGCESPDFSFLCKEDFVFLNFLKNSSILAHVTTIPSRMTICEAEAVGCTNLHLLVYVVVYLQSHTYDDDFKKRFFIHSLIALVVAMHYTVCVLANEWKNESASVQWNVRYLHYHTKLLI</sequence>
<protein>
    <submittedName>
        <fullName evidence="2">Uncharacterized protein</fullName>
    </submittedName>
</protein>
<dbReference type="Proteomes" id="UP000078200">
    <property type="component" value="Unassembled WGS sequence"/>
</dbReference>
<keyword evidence="3" id="KW-1185">Reference proteome</keyword>
<evidence type="ECO:0000256" key="1">
    <source>
        <dbReference type="SAM" id="Phobius"/>
    </source>
</evidence>
<dbReference type="VEuPathDB" id="VectorBase:GAUT031941"/>
<dbReference type="EnsemblMetazoa" id="GAUT031941-RA">
    <property type="protein sequence ID" value="GAUT031941-PA"/>
    <property type="gene ID" value="GAUT031941"/>
</dbReference>
<keyword evidence="1" id="KW-0472">Membrane</keyword>
<evidence type="ECO:0000313" key="3">
    <source>
        <dbReference type="Proteomes" id="UP000078200"/>
    </source>
</evidence>
<accession>A0A1A9VBJ7</accession>
<reference evidence="2" key="1">
    <citation type="submission" date="2020-05" db="UniProtKB">
        <authorList>
            <consortium name="EnsemblMetazoa"/>
        </authorList>
    </citation>
    <scope>IDENTIFICATION</scope>
    <source>
        <strain evidence="2">TTRI</strain>
    </source>
</reference>
<name>A0A1A9VBJ7_GLOAU</name>
<keyword evidence="1" id="KW-0812">Transmembrane</keyword>
<feature type="transmembrane region" description="Helical" evidence="1">
    <location>
        <begin position="101"/>
        <end position="121"/>
    </location>
</feature>